<evidence type="ECO:0000256" key="8">
    <source>
        <dbReference type="SAM" id="MobiDB-lite"/>
    </source>
</evidence>
<comment type="catalytic activity">
    <reaction evidence="7">
        <text>L-cysteine + O2 = 3-sulfino-L-alanine + H(+)</text>
        <dbReference type="Rhea" id="RHEA:20441"/>
        <dbReference type="ChEBI" id="CHEBI:15378"/>
        <dbReference type="ChEBI" id="CHEBI:15379"/>
        <dbReference type="ChEBI" id="CHEBI:35235"/>
        <dbReference type="ChEBI" id="CHEBI:61085"/>
        <dbReference type="EC" id="1.13.11.20"/>
    </reaction>
    <physiologicalReaction direction="left-to-right" evidence="7">
        <dbReference type="Rhea" id="RHEA:20442"/>
    </physiologicalReaction>
</comment>
<dbReference type="Pfam" id="PF07847">
    <property type="entry name" value="PCO_ADO"/>
    <property type="match status" value="1"/>
</dbReference>
<dbReference type="Gene3D" id="2.60.120.10">
    <property type="entry name" value="Jelly Rolls"/>
    <property type="match status" value="1"/>
</dbReference>
<evidence type="ECO:0000256" key="6">
    <source>
        <dbReference type="ARBA" id="ARBA00023004"/>
    </source>
</evidence>
<dbReference type="RefSeq" id="XP_048128701.1">
    <property type="nucleotide sequence ID" value="XM_048272744.1"/>
</dbReference>
<evidence type="ECO:0000256" key="7">
    <source>
        <dbReference type="ARBA" id="ARBA00024284"/>
    </source>
</evidence>
<comment type="cofactor">
    <cofactor evidence="1">
        <name>Fe(2+)</name>
        <dbReference type="ChEBI" id="CHEBI:29033"/>
    </cofactor>
</comment>
<dbReference type="PANTHER" id="PTHR22966:SF1">
    <property type="entry name" value="PLANT CYSTEINE OXIDASE 1"/>
    <property type="match status" value="1"/>
</dbReference>
<evidence type="ECO:0000256" key="3">
    <source>
        <dbReference type="ARBA" id="ARBA00013133"/>
    </source>
</evidence>
<evidence type="ECO:0000256" key="4">
    <source>
        <dbReference type="ARBA" id="ARBA00022723"/>
    </source>
</evidence>
<organism evidence="9 10">
    <name type="scientific">Rhodamnia argentea</name>
    <dbReference type="NCBI Taxonomy" id="178133"/>
    <lineage>
        <taxon>Eukaryota</taxon>
        <taxon>Viridiplantae</taxon>
        <taxon>Streptophyta</taxon>
        <taxon>Embryophyta</taxon>
        <taxon>Tracheophyta</taxon>
        <taxon>Spermatophyta</taxon>
        <taxon>Magnoliopsida</taxon>
        <taxon>eudicotyledons</taxon>
        <taxon>Gunneridae</taxon>
        <taxon>Pentapetalae</taxon>
        <taxon>rosids</taxon>
        <taxon>malvids</taxon>
        <taxon>Myrtales</taxon>
        <taxon>Myrtaceae</taxon>
        <taxon>Myrtoideae</taxon>
        <taxon>Myrteae</taxon>
        <taxon>Australasian group</taxon>
        <taxon>Rhodamnia</taxon>
    </lineage>
</organism>
<dbReference type="InterPro" id="IPR014710">
    <property type="entry name" value="RmlC-like_jellyroll"/>
</dbReference>
<dbReference type="EC" id="1.13.11.20" evidence="3"/>
<dbReference type="InterPro" id="IPR012864">
    <property type="entry name" value="PCO/ADO"/>
</dbReference>
<keyword evidence="6" id="KW-0408">Iron</keyword>
<feature type="compositionally biased region" description="Basic residues" evidence="8">
    <location>
        <begin position="141"/>
        <end position="151"/>
    </location>
</feature>
<evidence type="ECO:0000313" key="10">
    <source>
        <dbReference type="RefSeq" id="XP_048128701.1"/>
    </source>
</evidence>
<dbReference type="GeneID" id="115727483"/>
<dbReference type="InterPro" id="IPR011051">
    <property type="entry name" value="RmlC_Cupin_sf"/>
</dbReference>
<dbReference type="SUPFAM" id="SSF51182">
    <property type="entry name" value="RmlC-like cupins"/>
    <property type="match status" value="1"/>
</dbReference>
<proteinExistence type="inferred from homology"/>
<evidence type="ECO:0000256" key="2">
    <source>
        <dbReference type="ARBA" id="ARBA00006622"/>
    </source>
</evidence>
<dbReference type="CDD" id="cd20289">
    <property type="entry name" value="cupin_ADO"/>
    <property type="match status" value="1"/>
</dbReference>
<evidence type="ECO:0000256" key="1">
    <source>
        <dbReference type="ARBA" id="ARBA00001954"/>
    </source>
</evidence>
<reference evidence="10" key="1">
    <citation type="submission" date="2025-08" db="UniProtKB">
        <authorList>
            <consortium name="RefSeq"/>
        </authorList>
    </citation>
    <scope>IDENTIFICATION</scope>
    <source>
        <tissue evidence="10">Leaf</tissue>
    </source>
</reference>
<keyword evidence="4" id="KW-0479">Metal-binding</keyword>
<comment type="similarity">
    <text evidence="2">Belongs to the cysteine dioxygenase family.</text>
</comment>
<dbReference type="Proteomes" id="UP000827889">
    <property type="component" value="Chromosome 11"/>
</dbReference>
<protein>
    <recommendedName>
        <fullName evidence="3">cysteine dioxygenase</fullName>
        <ecNumber evidence="3">1.13.11.20</ecNumber>
    </recommendedName>
</protein>
<feature type="region of interest" description="Disordered" evidence="8">
    <location>
        <begin position="130"/>
        <end position="151"/>
    </location>
</feature>
<accession>A0ABM3GWI3</accession>
<evidence type="ECO:0000313" key="9">
    <source>
        <dbReference type="Proteomes" id="UP000827889"/>
    </source>
</evidence>
<gene>
    <name evidence="10" type="primary">LOC115727483</name>
</gene>
<sequence length="394" mass="44502">MAAPGFPSSNKTKPLPRVPPSNLSRFLPLYGDYVRRRRSRSWSWYDLHSFYRRPPPTNDAGFRASVLGRIGNISLARWSVEVSGTRRSFLRILVLECFVGSIDFFLLGGFEVLMGVTTAVADRKGRERRELSRDDSVKTNSKSRKERRRQKKMLPIQRLFDTCKEVFAESGTNKIPSAQDIQRLRAVLDGIRPGDLGLTPDMPYFRTPVTQKYPTITYLHLWECDKFSMGIFCLPPSGVISLHDHPGMTVFSKLLFGTMHIKSYDWVVHDTNTSAANSSHTVPPGVRLANVKVDSNVTAPCDTSILYPSEGGNMHRFTAVMACAVLDVLGPPYSDPDGRHCTYYHDYPFAKFPVAGVVVPEEERGKYAWLEEREKPEELAVEGAKYRGPMFVEN</sequence>
<keyword evidence="5" id="KW-0560">Oxidoreductase</keyword>
<keyword evidence="9" id="KW-1185">Reference proteome</keyword>
<name>A0ABM3GWI3_9MYRT</name>
<evidence type="ECO:0000256" key="5">
    <source>
        <dbReference type="ARBA" id="ARBA00023002"/>
    </source>
</evidence>
<dbReference type="PANTHER" id="PTHR22966">
    <property type="entry name" value="2-AMINOETHANETHIOL DIOXYGENASE"/>
    <property type="match status" value="1"/>
</dbReference>